<reference evidence="2 3" key="1">
    <citation type="submission" date="2019-10" db="EMBL/GenBank/DDBJ databases">
        <title>Evaluation of single-gene subtyping targets for Pseudomonas.</title>
        <authorList>
            <person name="Reichler S.J."/>
            <person name="Orsi R.H."/>
            <person name="Wiedmann M."/>
            <person name="Martin N.H."/>
            <person name="Murphy S.I."/>
        </authorList>
    </citation>
    <scope>NUCLEOTIDE SEQUENCE [LARGE SCALE GENOMIC DNA]</scope>
    <source>
        <strain evidence="2 3">FSL R10-2107</strain>
    </source>
</reference>
<protein>
    <submittedName>
        <fullName evidence="2">DUF551 domain-containing protein</fullName>
    </submittedName>
</protein>
<keyword evidence="3" id="KW-1185">Reference proteome</keyword>
<dbReference type="Pfam" id="PF04448">
    <property type="entry name" value="DUF551"/>
    <property type="match status" value="1"/>
</dbReference>
<dbReference type="EMBL" id="WIVX01000124">
    <property type="protein sequence ID" value="MQU33728.1"/>
    <property type="molecule type" value="Genomic_DNA"/>
</dbReference>
<evidence type="ECO:0000313" key="3">
    <source>
        <dbReference type="Proteomes" id="UP000470186"/>
    </source>
</evidence>
<gene>
    <name evidence="2" type="ORF">GHO30_20475</name>
</gene>
<sequence length="63" mass="7198">MSDWIKCSDRMPEQIKGDYLIVCEGGEIALSEWIEDGGPGGEWGFWYDWDATHWQPLPAPPTE</sequence>
<organism evidence="2 3">
    <name type="scientific">Pseudomonas helleri</name>
    <dbReference type="NCBI Taxonomy" id="1608996"/>
    <lineage>
        <taxon>Bacteria</taxon>
        <taxon>Pseudomonadati</taxon>
        <taxon>Pseudomonadota</taxon>
        <taxon>Gammaproteobacteria</taxon>
        <taxon>Pseudomonadales</taxon>
        <taxon>Pseudomonadaceae</taxon>
        <taxon>Pseudomonas</taxon>
    </lineage>
</organism>
<evidence type="ECO:0000259" key="1">
    <source>
        <dbReference type="Pfam" id="PF04448"/>
    </source>
</evidence>
<dbReference type="Proteomes" id="UP000470186">
    <property type="component" value="Unassembled WGS sequence"/>
</dbReference>
<dbReference type="AlphaFoldDB" id="A0A7X1YB42"/>
<evidence type="ECO:0000313" key="2">
    <source>
        <dbReference type="EMBL" id="MQU33728.1"/>
    </source>
</evidence>
<accession>A0A7X1YB42</accession>
<dbReference type="RefSeq" id="WP_153351589.1">
    <property type="nucleotide sequence ID" value="NZ_JBQQLC010000125.1"/>
</dbReference>
<dbReference type="InterPro" id="IPR007539">
    <property type="entry name" value="DUF551"/>
</dbReference>
<name>A0A7X1YB42_9PSED</name>
<comment type="caution">
    <text evidence="2">The sequence shown here is derived from an EMBL/GenBank/DDBJ whole genome shotgun (WGS) entry which is preliminary data.</text>
</comment>
<proteinExistence type="predicted"/>
<feature type="domain" description="DUF551" evidence="1">
    <location>
        <begin position="4"/>
        <end position="62"/>
    </location>
</feature>